<evidence type="ECO:0000313" key="2">
    <source>
        <dbReference type="Proteomes" id="UP001293593"/>
    </source>
</evidence>
<keyword evidence="2" id="KW-1185">Reference proteome</keyword>
<name>A0AAE1MTI0_9FABA</name>
<dbReference type="PANTHER" id="PTHR33566">
    <property type="entry name" value="EN/SPM-LIKE TRANSPOSON-RELATED"/>
    <property type="match status" value="1"/>
</dbReference>
<evidence type="ECO:0008006" key="3">
    <source>
        <dbReference type="Google" id="ProtNLM"/>
    </source>
</evidence>
<sequence length="420" mass="46709">MYPSNKLMGVQNSSALVRVDLNEASVDVNNDVQNGGLSQAESLILHSQKLQGDLQMLGTKIKHHEDSLYSLKEEKNKLDDSIINLQGIIGSLCPISTPKIDDGDRCPPGNEEEITEKILQHKESAAGILCELKSNQGTQASHLMLLKDVVGVVATLGKVDDDNLSRLLSEYLGVETMLAIVCKTYEGVRAIEMYDDECNIDKSSGVHGLGSSLGRSLANRFSVICLEYLRPFAGKFVLDDPERKLDILSPRLPNGECPDGFLGFAVNMINIDGPNLFSVTPDGYGLRETLFYNLFSRLQIYKTRAEMLQALPLISDGALSLDGGIIRSGVYFLGDREDVDVRFPRPGKLIPDSYIETERQLNNKKRRKETILEDIRREHSLLDIAKINFNKKKNEFLKFLAESSSYATQVQSAPDRLMPK</sequence>
<dbReference type="Proteomes" id="UP001293593">
    <property type="component" value="Unassembled WGS sequence"/>
</dbReference>
<protein>
    <recommendedName>
        <fullName evidence="3">Protein DEFECTIVE IN MERISTEM SILENCING 3-like</fullName>
    </recommendedName>
</protein>
<accession>A0AAE1MTI0</accession>
<reference evidence="1" key="1">
    <citation type="submission" date="2023-10" db="EMBL/GenBank/DDBJ databases">
        <title>Chromosome-level genome of the transformable northern wattle, Acacia crassicarpa.</title>
        <authorList>
            <person name="Massaro I."/>
            <person name="Sinha N.R."/>
            <person name="Poethig S."/>
            <person name="Leichty A.R."/>
        </authorList>
    </citation>
    <scope>NUCLEOTIDE SEQUENCE</scope>
    <source>
        <strain evidence="1">Acra3RX</strain>
        <tissue evidence="1">Leaf</tissue>
    </source>
</reference>
<dbReference type="AlphaFoldDB" id="A0AAE1MTI0"/>
<comment type="caution">
    <text evidence="1">The sequence shown here is derived from an EMBL/GenBank/DDBJ whole genome shotgun (WGS) entry which is preliminary data.</text>
</comment>
<organism evidence="1 2">
    <name type="scientific">Acacia crassicarpa</name>
    <name type="common">northern wattle</name>
    <dbReference type="NCBI Taxonomy" id="499986"/>
    <lineage>
        <taxon>Eukaryota</taxon>
        <taxon>Viridiplantae</taxon>
        <taxon>Streptophyta</taxon>
        <taxon>Embryophyta</taxon>
        <taxon>Tracheophyta</taxon>
        <taxon>Spermatophyta</taxon>
        <taxon>Magnoliopsida</taxon>
        <taxon>eudicotyledons</taxon>
        <taxon>Gunneridae</taxon>
        <taxon>Pentapetalae</taxon>
        <taxon>rosids</taxon>
        <taxon>fabids</taxon>
        <taxon>Fabales</taxon>
        <taxon>Fabaceae</taxon>
        <taxon>Caesalpinioideae</taxon>
        <taxon>mimosoid clade</taxon>
        <taxon>Acacieae</taxon>
        <taxon>Acacia</taxon>
    </lineage>
</organism>
<evidence type="ECO:0000313" key="1">
    <source>
        <dbReference type="EMBL" id="KAK4277569.1"/>
    </source>
</evidence>
<proteinExistence type="predicted"/>
<dbReference type="EMBL" id="JAWXYG010000003">
    <property type="protein sequence ID" value="KAK4277569.1"/>
    <property type="molecule type" value="Genomic_DNA"/>
</dbReference>
<gene>
    <name evidence="1" type="ORF">QN277_015547</name>
</gene>
<dbReference type="PANTHER" id="PTHR33566:SF6">
    <property type="entry name" value="PROTEIN DEFECTIVE IN MERISTEM SILENCING 3"/>
    <property type="match status" value="1"/>
</dbReference>